<dbReference type="SUPFAM" id="SSF103473">
    <property type="entry name" value="MFS general substrate transporter"/>
    <property type="match status" value="2"/>
</dbReference>
<dbReference type="GO" id="GO:0016020">
    <property type="term" value="C:membrane"/>
    <property type="evidence" value="ECO:0007669"/>
    <property type="project" value="UniProtKB-SubCell"/>
</dbReference>
<keyword evidence="3" id="KW-0812">Transmembrane</keyword>
<keyword evidence="3" id="KW-0472">Membrane</keyword>
<evidence type="ECO:0000256" key="1">
    <source>
        <dbReference type="ARBA" id="ARBA00004141"/>
    </source>
</evidence>
<evidence type="ECO:0000313" key="4">
    <source>
        <dbReference type="EMBL" id="SPO34799.1"/>
    </source>
</evidence>
<dbReference type="Gene3D" id="1.20.1250.20">
    <property type="entry name" value="MFS general substrate transporter like domains"/>
    <property type="match status" value="1"/>
</dbReference>
<feature type="region of interest" description="Disordered" evidence="2">
    <location>
        <begin position="580"/>
        <end position="635"/>
    </location>
</feature>
<feature type="transmembrane region" description="Helical" evidence="3">
    <location>
        <begin position="470"/>
        <end position="496"/>
    </location>
</feature>
<keyword evidence="3" id="KW-1133">Transmembrane helix</keyword>
<protein>
    <recommendedName>
        <fullName evidence="6">Major facilitator superfamily (MFS) profile domain-containing protein</fullName>
    </recommendedName>
</protein>
<dbReference type="InterPro" id="IPR036259">
    <property type="entry name" value="MFS_trans_sf"/>
</dbReference>
<evidence type="ECO:0000256" key="2">
    <source>
        <dbReference type="SAM" id="MobiDB-lite"/>
    </source>
</evidence>
<dbReference type="OrthoDB" id="18110at2759"/>
<evidence type="ECO:0000313" key="5">
    <source>
        <dbReference type="Proteomes" id="UP000323386"/>
    </source>
</evidence>
<accession>A0A5C3EUL7</accession>
<evidence type="ECO:0008006" key="6">
    <source>
        <dbReference type="Google" id="ProtNLM"/>
    </source>
</evidence>
<feature type="transmembrane region" description="Helical" evidence="3">
    <location>
        <begin position="284"/>
        <end position="304"/>
    </location>
</feature>
<name>A0A5C3EUL7_9BASI</name>
<feature type="compositionally biased region" description="Low complexity" evidence="2">
    <location>
        <begin position="177"/>
        <end position="198"/>
    </location>
</feature>
<proteinExistence type="predicted"/>
<dbReference type="EMBL" id="OOIP01000001">
    <property type="protein sequence ID" value="SPO34799.1"/>
    <property type="molecule type" value="Genomic_DNA"/>
</dbReference>
<reference evidence="4 5" key="1">
    <citation type="submission" date="2018-03" db="EMBL/GenBank/DDBJ databases">
        <authorList>
            <person name="Guldener U."/>
        </authorList>
    </citation>
    <scope>NUCLEOTIDE SEQUENCE [LARGE SCALE GENOMIC DNA]</scope>
    <source>
        <strain evidence="4 5">DAOM196992</strain>
    </source>
</reference>
<dbReference type="GO" id="GO:0022857">
    <property type="term" value="F:transmembrane transporter activity"/>
    <property type="evidence" value="ECO:0007669"/>
    <property type="project" value="InterPro"/>
</dbReference>
<evidence type="ECO:0000256" key="3">
    <source>
        <dbReference type="SAM" id="Phobius"/>
    </source>
</evidence>
<feature type="region of interest" description="Disordered" evidence="2">
    <location>
        <begin position="173"/>
        <end position="227"/>
    </location>
</feature>
<sequence>MSSASLDPLDLGRPRSGRRAPASTSFQDRLGLDARITKLNLAAFLAHCSSSILFLVFLNAAQPFVIQQLGQACHRDDAPADSRKVGALSGTLIFSDELLSTFLAPLWGAVADLFGFHRVVPIAYVFVAIGLLVFTAPSQPWPGLLLARLVFAVGGSGVTAMLSAILTAYSHRQSEGPNPSANAPQQPADRAEPPASTEPAPPRSDAALDGPEAVAAGQPKQSRRRSRHGRLAALAGVFTGFGALLAVFGLLRLPQALAKYFDQQEGRHHRGSTGDVGIRRATTATFVIAAAFAFMIAGIMALGLRSPEDKPAGLSRERRLAARVQADADDYGALQDSTITILSDSRAARRTRLRQRQQRREMTGWLAVAKRTLGAFARSSAGGFRLIGPVRPRVGLTTEGYRSRVQAASELRMAYLGGALARACTIGTTAFLPLLIAQHYYTSGLCNTLPSPDPRAPLPPDEIKKLCRQAFTATAILGGTIQLTALMLSPIIGLLCDWLTPTVTLSLTSASGAAGFLLLGLGPNGLRGNSKTGEEVPNPLSTLSILAAMAIGFGQIGAIVASLSGCARARSHLLDCEDEDERRALATSDEPPEQDDPQQNGREHPRETERLLTRRSRRSASAARTDGPKPAAGPLGSAGSIAGAYTCCGSIAILVVSKLGGALFDLFAPGPFLLIAGLSAFVTLLGLSTTLLGIVADRRRR</sequence>
<feature type="transmembrane region" description="Helical" evidence="3">
    <location>
        <begin position="638"/>
        <end position="660"/>
    </location>
</feature>
<organism evidence="4 5">
    <name type="scientific">Pseudozyma flocculosa</name>
    <dbReference type="NCBI Taxonomy" id="84751"/>
    <lineage>
        <taxon>Eukaryota</taxon>
        <taxon>Fungi</taxon>
        <taxon>Dikarya</taxon>
        <taxon>Basidiomycota</taxon>
        <taxon>Ustilaginomycotina</taxon>
        <taxon>Ustilaginomycetes</taxon>
        <taxon>Ustilaginales</taxon>
        <taxon>Ustilaginaceae</taxon>
        <taxon>Pseudozyma</taxon>
    </lineage>
</organism>
<feature type="transmembrane region" description="Helical" evidence="3">
    <location>
        <begin position="672"/>
        <end position="696"/>
    </location>
</feature>
<gene>
    <name evidence="4" type="ORF">PSFLO_00270</name>
</gene>
<feature type="transmembrane region" description="Helical" evidence="3">
    <location>
        <begin position="419"/>
        <end position="441"/>
    </location>
</feature>
<feature type="transmembrane region" description="Helical" evidence="3">
    <location>
        <begin position="39"/>
        <end position="61"/>
    </location>
</feature>
<feature type="transmembrane region" description="Helical" evidence="3">
    <location>
        <begin position="231"/>
        <end position="251"/>
    </location>
</feature>
<feature type="transmembrane region" description="Helical" evidence="3">
    <location>
        <begin position="503"/>
        <end position="522"/>
    </location>
</feature>
<keyword evidence="5" id="KW-1185">Reference proteome</keyword>
<feature type="transmembrane region" description="Helical" evidence="3">
    <location>
        <begin position="542"/>
        <end position="563"/>
    </location>
</feature>
<feature type="region of interest" description="Disordered" evidence="2">
    <location>
        <begin position="1"/>
        <end position="24"/>
    </location>
</feature>
<dbReference type="PANTHER" id="PTHR23524">
    <property type="entry name" value="TRANSPORTER, PUTATIVE (AFU_ORTHOLOGUE AFUA_8G04850)-RELATED"/>
    <property type="match status" value="1"/>
</dbReference>
<feature type="transmembrane region" description="Helical" evidence="3">
    <location>
        <begin position="122"/>
        <end position="139"/>
    </location>
</feature>
<dbReference type="Pfam" id="PF07690">
    <property type="entry name" value="MFS_1"/>
    <property type="match status" value="1"/>
</dbReference>
<dbReference type="AlphaFoldDB" id="A0A5C3EUL7"/>
<dbReference type="PANTHER" id="PTHR23524:SF1">
    <property type="entry name" value="MRH DOMAIN-CONTAINING PROTEIN-RELATED"/>
    <property type="match status" value="1"/>
</dbReference>
<comment type="subcellular location">
    <subcellularLocation>
        <location evidence="1">Membrane</location>
        <topology evidence="1">Multi-pass membrane protein</topology>
    </subcellularLocation>
</comment>
<dbReference type="InterPro" id="IPR011701">
    <property type="entry name" value="MFS"/>
</dbReference>
<dbReference type="Proteomes" id="UP000323386">
    <property type="component" value="Unassembled WGS sequence"/>
</dbReference>
<feature type="compositionally biased region" description="Basic and acidic residues" evidence="2">
    <location>
        <begin position="601"/>
        <end position="612"/>
    </location>
</feature>
<feature type="transmembrane region" description="Helical" evidence="3">
    <location>
        <begin position="145"/>
        <end position="169"/>
    </location>
</feature>